<organism evidence="2 3">
    <name type="scientific">Marinisporobacter balticus</name>
    <dbReference type="NCBI Taxonomy" id="2018667"/>
    <lineage>
        <taxon>Bacteria</taxon>
        <taxon>Bacillati</taxon>
        <taxon>Bacillota</taxon>
        <taxon>Clostridia</taxon>
        <taxon>Peptostreptococcales</taxon>
        <taxon>Thermotaleaceae</taxon>
        <taxon>Marinisporobacter</taxon>
    </lineage>
</organism>
<dbReference type="GO" id="GO:0030288">
    <property type="term" value="C:outer membrane-bounded periplasmic space"/>
    <property type="evidence" value="ECO:0007669"/>
    <property type="project" value="TreeGrafter"/>
</dbReference>
<dbReference type="NCBIfam" id="TIGR02669">
    <property type="entry name" value="SpoIID_LytB"/>
    <property type="match status" value="1"/>
</dbReference>
<dbReference type="Proteomes" id="UP000294919">
    <property type="component" value="Unassembled WGS sequence"/>
</dbReference>
<dbReference type="InterPro" id="IPR051922">
    <property type="entry name" value="Bact_Sporulation_Assoc"/>
</dbReference>
<dbReference type="InterPro" id="IPR013486">
    <property type="entry name" value="SpoIID/LytB"/>
</dbReference>
<reference evidence="2 3" key="1">
    <citation type="submission" date="2019-03" db="EMBL/GenBank/DDBJ databases">
        <title>Genomic Encyclopedia of Type Strains, Phase IV (KMG-IV): sequencing the most valuable type-strain genomes for metagenomic binning, comparative biology and taxonomic classification.</title>
        <authorList>
            <person name="Goeker M."/>
        </authorList>
    </citation>
    <scope>NUCLEOTIDE SEQUENCE [LARGE SCALE GENOMIC DNA]</scope>
    <source>
        <strain evidence="2 3">DSM 102940</strain>
    </source>
</reference>
<dbReference type="Pfam" id="PF08486">
    <property type="entry name" value="SpoIID"/>
    <property type="match status" value="1"/>
</dbReference>
<dbReference type="PANTHER" id="PTHR30032:SF4">
    <property type="entry name" value="AMIDASE ENHANCER"/>
    <property type="match status" value="1"/>
</dbReference>
<protein>
    <submittedName>
        <fullName evidence="2">Stage II sporulation protein D</fullName>
    </submittedName>
</protein>
<evidence type="ECO:0000313" key="2">
    <source>
        <dbReference type="EMBL" id="TCO78807.1"/>
    </source>
</evidence>
<dbReference type="GO" id="GO:0030435">
    <property type="term" value="P:sporulation resulting in formation of a cellular spore"/>
    <property type="evidence" value="ECO:0007669"/>
    <property type="project" value="InterPro"/>
</dbReference>
<feature type="domain" description="Sporulation stage II protein D amidase enhancer LytB N-terminal" evidence="1">
    <location>
        <begin position="50"/>
        <end position="157"/>
    </location>
</feature>
<dbReference type="PANTHER" id="PTHR30032">
    <property type="entry name" value="N-ACETYLMURAMOYL-L-ALANINE AMIDASE-RELATED"/>
    <property type="match status" value="1"/>
</dbReference>
<dbReference type="PROSITE" id="PS51257">
    <property type="entry name" value="PROKAR_LIPOPROTEIN"/>
    <property type="match status" value="1"/>
</dbReference>
<dbReference type="EMBL" id="SLWV01000004">
    <property type="protein sequence ID" value="TCO78807.1"/>
    <property type="molecule type" value="Genomic_DNA"/>
</dbReference>
<name>A0A4R2L0V3_9FIRM</name>
<evidence type="ECO:0000259" key="1">
    <source>
        <dbReference type="Pfam" id="PF08486"/>
    </source>
</evidence>
<gene>
    <name evidence="2" type="ORF">EV214_104194</name>
</gene>
<dbReference type="InterPro" id="IPR014225">
    <property type="entry name" value="Spore_II_D_firmicutes"/>
</dbReference>
<evidence type="ECO:0000313" key="3">
    <source>
        <dbReference type="Proteomes" id="UP000294919"/>
    </source>
</evidence>
<dbReference type="OrthoDB" id="9794671at2"/>
<keyword evidence="3" id="KW-1185">Reference proteome</keyword>
<comment type="caution">
    <text evidence="2">The sequence shown here is derived from an EMBL/GenBank/DDBJ whole genome shotgun (WGS) entry which is preliminary data.</text>
</comment>
<dbReference type="AlphaFoldDB" id="A0A4R2L0V3"/>
<dbReference type="RefSeq" id="WP_132243400.1">
    <property type="nucleotide sequence ID" value="NZ_SLWV01000004.1"/>
</dbReference>
<proteinExistence type="predicted"/>
<dbReference type="InterPro" id="IPR013693">
    <property type="entry name" value="SpoIID/LytB_N"/>
</dbReference>
<accession>A0A4R2L0V3</accession>
<sequence length="327" mass="36761">MRNILLLVLAVLVTTIFIPIMLIQSCDVAKPKIEKQPIVESDRVVKVYIQETGKIEKLDLEEYIKGVVSGEMPASFEEEALKAQAVAARSYALSRINAFEKDGHPGHPGAELCDSVHCQVWLSKEKLGKLKSKNWMKDYWPKIEKAVDDTKGLIMTYENKPIDQPLFHSTSGGKTENSEDVFTAWVPYLRSVESPYEEEAPHLQDTQEISVVDFISKIKKKYNDCDVNRSNIKADLKILEKSEGGRILKMQVGNKVLTGREIRDLIGLRSANFKIAIAGENLTFITNGYGHGVGMSQWGANGMAKKGNTFDEILKHYYLGVEIHEME</sequence>
<dbReference type="NCBIfam" id="TIGR02870">
    <property type="entry name" value="spore_II_D"/>
    <property type="match status" value="1"/>
</dbReference>